<dbReference type="RefSeq" id="WP_092572306.1">
    <property type="nucleotide sequence ID" value="NZ_FOEN01000008.1"/>
</dbReference>
<evidence type="ECO:0000313" key="2">
    <source>
        <dbReference type="Proteomes" id="UP000198833"/>
    </source>
</evidence>
<name>A0A1H9F7T0_9LACT</name>
<organism evidence="1 2">
    <name type="scientific">Ignavigranum ruoffiae</name>
    <dbReference type="NCBI Taxonomy" id="89093"/>
    <lineage>
        <taxon>Bacteria</taxon>
        <taxon>Bacillati</taxon>
        <taxon>Bacillota</taxon>
        <taxon>Bacilli</taxon>
        <taxon>Lactobacillales</taxon>
        <taxon>Aerococcaceae</taxon>
        <taxon>Ignavigranum</taxon>
    </lineage>
</organism>
<reference evidence="1 2" key="1">
    <citation type="submission" date="2016-10" db="EMBL/GenBank/DDBJ databases">
        <authorList>
            <person name="de Groot N.N."/>
        </authorList>
    </citation>
    <scope>NUCLEOTIDE SEQUENCE [LARGE SCALE GENOMIC DNA]</scope>
    <source>
        <strain evidence="1 2">DSM 15695</strain>
    </source>
</reference>
<protein>
    <submittedName>
        <fullName evidence="1">Uncharacterized protein</fullName>
    </submittedName>
</protein>
<dbReference type="Proteomes" id="UP000198833">
    <property type="component" value="Unassembled WGS sequence"/>
</dbReference>
<dbReference type="AlphaFoldDB" id="A0A1H9F7T0"/>
<dbReference type="OrthoDB" id="2318328at2"/>
<gene>
    <name evidence="1" type="ORF">SAMN04488558_108102</name>
</gene>
<dbReference type="EMBL" id="FOEN01000008">
    <property type="protein sequence ID" value="SEQ33992.1"/>
    <property type="molecule type" value="Genomic_DNA"/>
</dbReference>
<evidence type="ECO:0000313" key="1">
    <source>
        <dbReference type="EMBL" id="SEQ33992.1"/>
    </source>
</evidence>
<keyword evidence="2" id="KW-1185">Reference proteome</keyword>
<accession>A0A1H9F7T0</accession>
<dbReference type="STRING" id="89093.SAMN04488558_108102"/>
<proteinExistence type="predicted"/>
<sequence>MQIKKIDVEDILRTRTSKIIGGYLTEYYFINRFLSNTPYTTNWWVSINEKFNGPIYFIKTKNLTTLDLEIKKLLEYNKYTVLQLFNNNNTWYINDFSRVVEVAEFIEFHNLKPKHNYKQNINDNDTEMENCIRKYRKLNLADFIINLATAKK</sequence>